<comment type="subcellular location">
    <subcellularLocation>
        <location evidence="1">Nucleus</location>
    </subcellularLocation>
    <subcellularLocation>
        <location evidence="3">Secreted</location>
    </subcellularLocation>
    <subcellularLocation>
        <location evidence="2">Target cell membrane</location>
    </subcellularLocation>
</comment>
<feature type="compositionally biased region" description="Basic residues" evidence="15">
    <location>
        <begin position="508"/>
        <end position="519"/>
    </location>
</feature>
<keyword evidence="9" id="KW-0528">Neurotoxin</keyword>
<proteinExistence type="predicted"/>
<dbReference type="Pfam" id="PF00023">
    <property type="entry name" value="Ank"/>
    <property type="match status" value="1"/>
</dbReference>
<dbReference type="InterPro" id="IPR019734">
    <property type="entry name" value="TPR_rpt"/>
</dbReference>
<dbReference type="Gene3D" id="3.80.10.10">
    <property type="entry name" value="Ribonuclease Inhibitor"/>
    <property type="match status" value="2"/>
</dbReference>
<keyword evidence="13" id="KW-0472">Membrane</keyword>
<dbReference type="GO" id="GO:0090729">
    <property type="term" value="F:toxin activity"/>
    <property type="evidence" value="ECO:0007669"/>
    <property type="project" value="UniProtKB-KW"/>
</dbReference>
<dbReference type="SMART" id="SM00028">
    <property type="entry name" value="TPR"/>
    <property type="match status" value="5"/>
</dbReference>
<feature type="compositionally biased region" description="Polar residues" evidence="15">
    <location>
        <begin position="723"/>
        <end position="733"/>
    </location>
</feature>
<dbReference type="Gene3D" id="1.25.40.20">
    <property type="entry name" value="Ankyrin repeat-containing domain"/>
    <property type="match status" value="1"/>
</dbReference>
<evidence type="ECO:0000256" key="4">
    <source>
        <dbReference type="ARBA" id="ARBA00022483"/>
    </source>
</evidence>
<evidence type="ECO:0000256" key="6">
    <source>
        <dbReference type="ARBA" id="ARBA00022537"/>
    </source>
</evidence>
<dbReference type="GO" id="GO:0044218">
    <property type="term" value="C:other organism cell membrane"/>
    <property type="evidence" value="ECO:0007669"/>
    <property type="project" value="UniProtKB-KW"/>
</dbReference>
<dbReference type="GO" id="GO:0043596">
    <property type="term" value="C:nuclear replication fork"/>
    <property type="evidence" value="ECO:0007669"/>
    <property type="project" value="TreeGrafter"/>
</dbReference>
<dbReference type="InterPro" id="IPR032675">
    <property type="entry name" value="LRR_dom_sf"/>
</dbReference>
<dbReference type="EMBL" id="BPLQ01015720">
    <property type="protein sequence ID" value="GIY90745.1"/>
    <property type="molecule type" value="Genomic_DNA"/>
</dbReference>
<evidence type="ECO:0000256" key="12">
    <source>
        <dbReference type="ARBA" id="ARBA00023242"/>
    </source>
</evidence>
<dbReference type="SMART" id="SM00248">
    <property type="entry name" value="ANK"/>
    <property type="match status" value="4"/>
</dbReference>
<evidence type="ECO:0000256" key="15">
    <source>
        <dbReference type="SAM" id="MobiDB-lite"/>
    </source>
</evidence>
<dbReference type="GO" id="GO:0005576">
    <property type="term" value="C:extracellular region"/>
    <property type="evidence" value="ECO:0007669"/>
    <property type="project" value="UniProtKB-SubCell"/>
</dbReference>
<keyword evidence="11" id="KW-0638">Presynaptic neurotoxin</keyword>
<keyword evidence="4" id="KW-0268">Exocytosis</keyword>
<evidence type="ECO:0000256" key="7">
    <source>
        <dbReference type="ARBA" id="ARBA00022614"/>
    </source>
</evidence>
<protein>
    <submittedName>
        <fullName evidence="16">Tonsoku-like protein</fullName>
    </submittedName>
</protein>
<evidence type="ECO:0000313" key="17">
    <source>
        <dbReference type="Proteomes" id="UP001054837"/>
    </source>
</evidence>
<keyword evidence="6" id="KW-1052">Target cell membrane</keyword>
<dbReference type="Pfam" id="PF12796">
    <property type="entry name" value="Ank_2"/>
    <property type="match status" value="1"/>
</dbReference>
<dbReference type="InterPro" id="IPR052311">
    <property type="entry name" value="MMS22L-TONSL_complex_comp"/>
</dbReference>
<dbReference type="Gene3D" id="1.25.40.10">
    <property type="entry name" value="Tetratricopeptide repeat domain"/>
    <property type="match status" value="2"/>
</dbReference>
<dbReference type="Proteomes" id="UP001054837">
    <property type="component" value="Unassembled WGS sequence"/>
</dbReference>
<sequence>MNEELRKTEKEKCKAVSLSKWKEAAIAANYIGSELFRLTHYTEALKFHREELSYNEMIPDELGIAIANRKLGECYTELGQYEKALSHIKIFLDITASLKNKIENQRAWATLGRTFYLKYVHEQETNENNNSCNETLNKAEQSYLNALKLTNDIRHDLSPKEYAEMKSRCLLNLALVYEWRGNITQCAKYIRIAVHLANKHNLIQDLHRCQSSLALVYQKHKLYKLALKSLDGAITSAERLKDKALLCEELLAKSIILINLKDFESARGYLKRAYKVHSPIQEDHEKSAKFLKICIGICNSQMELQDLDPSEYNIRKSFLEKIADGLSFLECYNLALDFYLETLKCMECGNFTMSQKAPIYFSIAMTYKDMGDNEKALEYLDMEMNCYKDEPMEQVKTLWKSAEVLQEMGDVKQLERNYCKAVTMAQGISNNRLLHNALVKLLSFYEQNKMTEKVEQLKSNLKDSILTDSILSDESEPEDQDPFEDIHLSELSDSGDTEMNVEKEGRSRATRRVKTRAPRKNSVGETPLHQACIRGNFTVLKRLVENGESLNTRDHYGWTPLHEACNYGYYEIVEYLIDKGALINDRGGPDCEGLTPLHDAAIVGHIDIMRLLISKGASVTACDDSGETPLQKLIRTRKENQDDLEPEDLQKCLEMEQELRQKMALAGQPAKDSDDEKVDTVHFNNFDFAEDCNVDCDNVRSSEKRARSSSLSSEQNSDDDIQSFINFSNGNQRHNWDGKEAKSEYQAVMSNLRQSAKSILLPCTSLSPTVNTKPALVCEDKNAHDWLINETNSVQRAKKKKKRKISQLPIRTSKSLYNYLTTEDNSGVENIKTLKNNNEECNVSHKTDKLESRISKNLTENDSLQTINKKEITTLSFCIKVRITDKLILIPVPEDSCSIGWLAEQASQRYQDLMGCRPHLTLMTKDGALLSKVDLIKTLFNNNEEISSTVDFWDEPSIDERYVQLCTKRGLKPVPSIQKRFINFDTSPEINFSNCSIIIPQTTIVFQVLQYYKNLQHLDISGTMLTDIVASEIISCFPSFVSLISLNMSCCCLTSGTLSNISQYLFQDISADAKLPCLKALILDYNIFQSNCVTDINIILQLSSLRILSLYSCNLIPTFFESTELIKTICNSSLEEFNIAGNTLSKQSLNNLVCSLPKKSLRKLDLSHTVQLGNSLTQQISNFLLADFPVLQEMSLEDCHLKDEDLLILTNRIRFCPQLKSLNISANSDLSSIAILNFLEMLLNINNALTDIILTGTCSWHMENVSILINILSRSSNVNCIMLDAISKSCQEKLTEFWKNHWGTKASCFVNRFCKLSII</sequence>
<dbReference type="SUPFAM" id="SSF48403">
    <property type="entry name" value="Ankyrin repeat"/>
    <property type="match status" value="1"/>
</dbReference>
<reference evidence="16 17" key="1">
    <citation type="submission" date="2021-06" db="EMBL/GenBank/DDBJ databases">
        <title>Caerostris darwini draft genome.</title>
        <authorList>
            <person name="Kono N."/>
            <person name="Arakawa K."/>
        </authorList>
    </citation>
    <scope>NUCLEOTIDE SEQUENCE [LARGE SCALE GENOMIC DNA]</scope>
</reference>
<dbReference type="SUPFAM" id="SSF48452">
    <property type="entry name" value="TPR-like"/>
    <property type="match status" value="3"/>
</dbReference>
<dbReference type="PANTHER" id="PTHR46358:SF1">
    <property type="entry name" value="TONSOKU-LIKE PROTEIN"/>
    <property type="match status" value="1"/>
</dbReference>
<evidence type="ECO:0000313" key="16">
    <source>
        <dbReference type="EMBL" id="GIY90745.1"/>
    </source>
</evidence>
<keyword evidence="10" id="KW-0677">Repeat</keyword>
<evidence type="ECO:0000256" key="3">
    <source>
        <dbReference type="ARBA" id="ARBA00004613"/>
    </source>
</evidence>
<accession>A0AAV4X6A7</accession>
<feature type="region of interest" description="Disordered" evidence="15">
    <location>
        <begin position="704"/>
        <end position="735"/>
    </location>
</feature>
<keyword evidence="17" id="KW-1185">Reference proteome</keyword>
<feature type="repeat" description="ANK" evidence="14">
    <location>
        <begin position="592"/>
        <end position="624"/>
    </location>
</feature>
<dbReference type="PANTHER" id="PTHR46358">
    <property type="entry name" value="TONSOKU-LIKE PROTEIN"/>
    <property type="match status" value="1"/>
</dbReference>
<evidence type="ECO:0000256" key="2">
    <source>
        <dbReference type="ARBA" id="ARBA00004175"/>
    </source>
</evidence>
<keyword evidence="8" id="KW-0800">Toxin</keyword>
<comment type="caution">
    <text evidence="16">The sequence shown here is derived from an EMBL/GenBank/DDBJ whole genome shotgun (WGS) entry which is preliminary data.</text>
</comment>
<dbReference type="PROSITE" id="PS50297">
    <property type="entry name" value="ANK_REP_REGION"/>
    <property type="match status" value="3"/>
</dbReference>
<feature type="region of interest" description="Disordered" evidence="15">
    <location>
        <begin position="488"/>
        <end position="524"/>
    </location>
</feature>
<dbReference type="InterPro" id="IPR002110">
    <property type="entry name" value="Ankyrin_rpt"/>
</dbReference>
<evidence type="ECO:0000256" key="11">
    <source>
        <dbReference type="ARBA" id="ARBA00023028"/>
    </source>
</evidence>
<dbReference type="PROSITE" id="PS50088">
    <property type="entry name" value="ANK_REPEAT"/>
    <property type="match status" value="3"/>
</dbReference>
<keyword evidence="14" id="KW-0040">ANK repeat</keyword>
<keyword evidence="12" id="KW-0539">Nucleus</keyword>
<organism evidence="16 17">
    <name type="scientific">Caerostris darwini</name>
    <dbReference type="NCBI Taxonomy" id="1538125"/>
    <lineage>
        <taxon>Eukaryota</taxon>
        <taxon>Metazoa</taxon>
        <taxon>Ecdysozoa</taxon>
        <taxon>Arthropoda</taxon>
        <taxon>Chelicerata</taxon>
        <taxon>Arachnida</taxon>
        <taxon>Araneae</taxon>
        <taxon>Araneomorphae</taxon>
        <taxon>Entelegynae</taxon>
        <taxon>Araneoidea</taxon>
        <taxon>Araneidae</taxon>
        <taxon>Caerostris</taxon>
    </lineage>
</organism>
<evidence type="ECO:0000256" key="1">
    <source>
        <dbReference type="ARBA" id="ARBA00004123"/>
    </source>
</evidence>
<feature type="repeat" description="ANK" evidence="14">
    <location>
        <begin position="523"/>
        <end position="555"/>
    </location>
</feature>
<keyword evidence="5" id="KW-0964">Secreted</keyword>
<dbReference type="GO" id="GO:0044231">
    <property type="term" value="C:host cell presynaptic membrane"/>
    <property type="evidence" value="ECO:0007669"/>
    <property type="project" value="UniProtKB-KW"/>
</dbReference>
<evidence type="ECO:0000256" key="5">
    <source>
        <dbReference type="ARBA" id="ARBA00022525"/>
    </source>
</evidence>
<evidence type="ECO:0000256" key="9">
    <source>
        <dbReference type="ARBA" id="ARBA00022699"/>
    </source>
</evidence>
<dbReference type="GO" id="GO:0000724">
    <property type="term" value="P:double-strand break repair via homologous recombination"/>
    <property type="evidence" value="ECO:0007669"/>
    <property type="project" value="TreeGrafter"/>
</dbReference>
<dbReference type="InterPro" id="IPR036770">
    <property type="entry name" value="Ankyrin_rpt-contain_sf"/>
</dbReference>
<dbReference type="GO" id="GO:0031297">
    <property type="term" value="P:replication fork processing"/>
    <property type="evidence" value="ECO:0007669"/>
    <property type="project" value="TreeGrafter"/>
</dbReference>
<feature type="repeat" description="ANK" evidence="14">
    <location>
        <begin position="556"/>
        <end position="588"/>
    </location>
</feature>
<dbReference type="GO" id="GO:0006887">
    <property type="term" value="P:exocytosis"/>
    <property type="evidence" value="ECO:0007669"/>
    <property type="project" value="UniProtKB-KW"/>
</dbReference>
<evidence type="ECO:0000256" key="8">
    <source>
        <dbReference type="ARBA" id="ARBA00022656"/>
    </source>
</evidence>
<evidence type="ECO:0000256" key="14">
    <source>
        <dbReference type="PROSITE-ProRule" id="PRU00023"/>
    </source>
</evidence>
<dbReference type="SUPFAM" id="SSF52047">
    <property type="entry name" value="RNI-like"/>
    <property type="match status" value="1"/>
</dbReference>
<evidence type="ECO:0000256" key="13">
    <source>
        <dbReference type="ARBA" id="ARBA00023298"/>
    </source>
</evidence>
<gene>
    <name evidence="16" type="primary">Tonsl</name>
    <name evidence="16" type="ORF">CDAR_575771</name>
</gene>
<evidence type="ECO:0000256" key="10">
    <source>
        <dbReference type="ARBA" id="ARBA00022737"/>
    </source>
</evidence>
<dbReference type="InterPro" id="IPR011990">
    <property type="entry name" value="TPR-like_helical_dom_sf"/>
</dbReference>
<keyword evidence="13" id="KW-1053">Target membrane</keyword>
<keyword evidence="7" id="KW-0433">Leucine-rich repeat</keyword>
<name>A0AAV4X6A7_9ARAC</name>